<dbReference type="InterPro" id="IPR016167">
    <property type="entry name" value="FAD-bd_PCMH_sub1"/>
</dbReference>
<dbReference type="RefSeq" id="WP_207339819.1">
    <property type="nucleotide sequence ID" value="NZ_CP074405.1"/>
</dbReference>
<dbReference type="PANTHER" id="PTHR42973:SF39">
    <property type="entry name" value="FAD-BINDING PCMH-TYPE DOMAIN-CONTAINING PROTEIN"/>
    <property type="match status" value="1"/>
</dbReference>
<dbReference type="Gene3D" id="3.30.43.10">
    <property type="entry name" value="Uridine Diphospho-n-acetylenolpyruvylglucosamine Reductase, domain 2"/>
    <property type="match status" value="1"/>
</dbReference>
<dbReference type="InterPro" id="IPR016169">
    <property type="entry name" value="FAD-bd_PCMH_sub2"/>
</dbReference>
<dbReference type="InterPro" id="IPR036318">
    <property type="entry name" value="FAD-bd_PCMH-like_sf"/>
</dbReference>
<dbReference type="PROSITE" id="PS51387">
    <property type="entry name" value="FAD_PCMH"/>
    <property type="match status" value="1"/>
</dbReference>
<dbReference type="Gene3D" id="3.40.462.20">
    <property type="match status" value="1"/>
</dbReference>
<evidence type="ECO:0000313" key="8">
    <source>
        <dbReference type="Proteomes" id="UP000677804"/>
    </source>
</evidence>
<dbReference type="InterPro" id="IPR016166">
    <property type="entry name" value="FAD-bd_PCMH"/>
</dbReference>
<evidence type="ECO:0000256" key="3">
    <source>
        <dbReference type="ARBA" id="ARBA00022630"/>
    </source>
</evidence>
<proteinExistence type="inferred from homology"/>
<dbReference type="PROSITE" id="PS00862">
    <property type="entry name" value="OX2_COVAL_FAD"/>
    <property type="match status" value="1"/>
</dbReference>
<dbReference type="Gene3D" id="3.30.465.10">
    <property type="match status" value="1"/>
</dbReference>
<comment type="similarity">
    <text evidence="2">Belongs to the oxygen-dependent FAD-linked oxidoreductase family.</text>
</comment>
<gene>
    <name evidence="7" type="ORF">KG103_17905</name>
</gene>
<protein>
    <submittedName>
        <fullName evidence="7">FAD-dependent oxidoreductase</fullName>
    </submittedName>
</protein>
<feature type="domain" description="FAD-binding PCMH-type" evidence="6">
    <location>
        <begin position="46"/>
        <end position="215"/>
    </location>
</feature>
<dbReference type="InterPro" id="IPR006093">
    <property type="entry name" value="Oxy_OxRdtase_FAD_BS"/>
</dbReference>
<dbReference type="Pfam" id="PF01565">
    <property type="entry name" value="FAD_binding_4"/>
    <property type="match status" value="1"/>
</dbReference>
<evidence type="ECO:0000256" key="2">
    <source>
        <dbReference type="ARBA" id="ARBA00005466"/>
    </source>
</evidence>
<dbReference type="InterPro" id="IPR050416">
    <property type="entry name" value="FAD-linked_Oxidoreductase"/>
</dbReference>
<evidence type="ECO:0000256" key="4">
    <source>
        <dbReference type="ARBA" id="ARBA00022827"/>
    </source>
</evidence>
<dbReference type="EMBL" id="CP074405">
    <property type="protein sequence ID" value="QVI62253.1"/>
    <property type="molecule type" value="Genomic_DNA"/>
</dbReference>
<evidence type="ECO:0000259" key="6">
    <source>
        <dbReference type="PROSITE" id="PS51387"/>
    </source>
</evidence>
<keyword evidence="3" id="KW-0285">Flavoprotein</keyword>
<reference evidence="7 8" key="1">
    <citation type="submission" date="2021-05" db="EMBL/GenBank/DDBJ databases">
        <title>Novel species in genus Cellulomonas.</title>
        <authorList>
            <person name="Zhang G."/>
        </authorList>
    </citation>
    <scope>NUCLEOTIDE SEQUENCE [LARGE SCALE GENOMIC DNA]</scope>
    <source>
        <strain evidence="8">zg-ZUI222</strain>
    </source>
</reference>
<dbReference type="InterPro" id="IPR006094">
    <property type="entry name" value="Oxid_FAD_bind_N"/>
</dbReference>
<organism evidence="7 8">
    <name type="scientific">Cellulomonas wangleii</name>
    <dbReference type="NCBI Taxonomy" id="2816956"/>
    <lineage>
        <taxon>Bacteria</taxon>
        <taxon>Bacillati</taxon>
        <taxon>Actinomycetota</taxon>
        <taxon>Actinomycetes</taxon>
        <taxon>Micrococcales</taxon>
        <taxon>Cellulomonadaceae</taxon>
        <taxon>Cellulomonas</taxon>
    </lineage>
</organism>
<evidence type="ECO:0000256" key="1">
    <source>
        <dbReference type="ARBA" id="ARBA00001974"/>
    </source>
</evidence>
<evidence type="ECO:0000313" key="7">
    <source>
        <dbReference type="EMBL" id="QVI62253.1"/>
    </source>
</evidence>
<dbReference type="Proteomes" id="UP000677804">
    <property type="component" value="Chromosome"/>
</dbReference>
<keyword evidence="8" id="KW-1185">Reference proteome</keyword>
<comment type="cofactor">
    <cofactor evidence="1">
        <name>FAD</name>
        <dbReference type="ChEBI" id="CHEBI:57692"/>
    </cofactor>
</comment>
<sequence>MDLPPRADARTDAAVAALGAALAGRVPAHVPGTPEHTALSATTNLTVPQRPALVAAPRSPQEVADVVRLAGEHGVPVAVQGTGHGASAPLDGALLVSTVELDHLAVLPARGTAHVGAGLRWSRVVEAAAPYGLMPVCGSAPSVGAVGYLTGGGHGPLARTLGVSSDRVRAFDVVTGDGVLRRATPTDDPDLFWGLRGGRGALGVVVAVDLALVDQPTLYGGSLWSADVEGTVQAWARWAPTVPPQASTSLGVMRLPALPGVPEPLAGRTTVTVRFGWTGDADEGAAVLAPLRRVAAPLVDTVGVIPCTAIGSIHADPDGALPVHDSHLLLEDLGPEAVERLLELVGPASSCVQNVVEVRHLGGAASRQPAVPDAMPSRAATWSVFTVGVATPATAAAVVDDAGRIAAGLAPWTRPGGLPNFTAGHGTAWAERVYPAVTRARLAEVSRRYDPDGVLLGGRAFRTR</sequence>
<keyword evidence="4" id="KW-0274">FAD</keyword>
<accession>A0ABX8D5C7</accession>
<keyword evidence="5" id="KW-0560">Oxidoreductase</keyword>
<evidence type="ECO:0000256" key="5">
    <source>
        <dbReference type="ARBA" id="ARBA00023002"/>
    </source>
</evidence>
<name>A0ABX8D5C7_9CELL</name>
<dbReference type="PANTHER" id="PTHR42973">
    <property type="entry name" value="BINDING OXIDOREDUCTASE, PUTATIVE (AFU_ORTHOLOGUE AFUA_1G17690)-RELATED"/>
    <property type="match status" value="1"/>
</dbReference>
<dbReference type="SUPFAM" id="SSF56176">
    <property type="entry name" value="FAD-binding/transporter-associated domain-like"/>
    <property type="match status" value="1"/>
</dbReference>